<dbReference type="RefSeq" id="WP_176353537.1">
    <property type="nucleotide sequence ID" value="NZ_JABWDU010000003.1"/>
</dbReference>
<dbReference type="Proteomes" id="UP000520198">
    <property type="component" value="Unassembled WGS sequence"/>
</dbReference>
<comment type="caution">
    <text evidence="1">The sequence shown here is derived from an EMBL/GenBank/DDBJ whole genome shotgun (WGS) entry which is preliminary data.</text>
</comment>
<accession>A0A7Y6Q6P1</accession>
<sequence length="54" mass="5522">MKLAIILALCSAVVSTPCIYDASSKEPSPLVGGITAMFGNTVSALAPDVPMRGR</sequence>
<protein>
    <submittedName>
        <fullName evidence="1">Uncharacterized protein</fullName>
    </submittedName>
</protein>
<keyword evidence="2" id="KW-1185">Reference proteome</keyword>
<evidence type="ECO:0000313" key="1">
    <source>
        <dbReference type="EMBL" id="NVD39995.1"/>
    </source>
</evidence>
<dbReference type="AlphaFoldDB" id="A0A7Y6Q6P1"/>
<gene>
    <name evidence="1" type="ORF">HT585_14105</name>
</gene>
<name>A0A7Y6Q6P1_9HYPH</name>
<organism evidence="1 2">
    <name type="scientific">Ensifer oleiphilus</name>
    <dbReference type="NCBI Taxonomy" id="2742698"/>
    <lineage>
        <taxon>Bacteria</taxon>
        <taxon>Pseudomonadati</taxon>
        <taxon>Pseudomonadota</taxon>
        <taxon>Alphaproteobacteria</taxon>
        <taxon>Hyphomicrobiales</taxon>
        <taxon>Rhizobiaceae</taxon>
        <taxon>Sinorhizobium/Ensifer group</taxon>
        <taxon>Ensifer</taxon>
    </lineage>
</organism>
<dbReference type="EMBL" id="JABWDU010000003">
    <property type="protein sequence ID" value="NVD39995.1"/>
    <property type="molecule type" value="Genomic_DNA"/>
</dbReference>
<proteinExistence type="predicted"/>
<evidence type="ECO:0000313" key="2">
    <source>
        <dbReference type="Proteomes" id="UP000520198"/>
    </source>
</evidence>
<reference evidence="1 2" key="1">
    <citation type="submission" date="2020-06" db="EMBL/GenBank/DDBJ databases">
        <authorList>
            <person name="Grouzdev D.S."/>
        </authorList>
    </citation>
    <scope>NUCLEOTIDE SEQUENCE [LARGE SCALE GENOMIC DNA]</scope>
    <source>
        <strain evidence="1 2">HO-A22</strain>
    </source>
</reference>